<evidence type="ECO:0000256" key="6">
    <source>
        <dbReference type="ARBA" id="ARBA00022759"/>
    </source>
</evidence>
<dbReference type="PANTHER" id="PTHR37984">
    <property type="entry name" value="PROTEIN CBG26694"/>
    <property type="match status" value="1"/>
</dbReference>
<evidence type="ECO:0000256" key="1">
    <source>
        <dbReference type="ARBA" id="ARBA00012493"/>
    </source>
</evidence>
<dbReference type="Gene3D" id="1.10.340.70">
    <property type="match status" value="1"/>
</dbReference>
<dbReference type="Pfam" id="PF00078">
    <property type="entry name" value="RVT_1"/>
    <property type="match status" value="1"/>
</dbReference>
<dbReference type="FunFam" id="3.30.70.270:FF:000020">
    <property type="entry name" value="Transposon Tf2-6 polyprotein-like Protein"/>
    <property type="match status" value="1"/>
</dbReference>
<evidence type="ECO:0000256" key="3">
    <source>
        <dbReference type="ARBA" id="ARBA00022679"/>
    </source>
</evidence>
<dbReference type="AlphaFoldDB" id="A0A0P4VVT8"/>
<dbReference type="GO" id="GO:0042575">
    <property type="term" value="C:DNA polymerase complex"/>
    <property type="evidence" value="ECO:0007669"/>
    <property type="project" value="UniProtKB-ARBA"/>
</dbReference>
<feature type="region of interest" description="Disordered" evidence="9">
    <location>
        <begin position="1"/>
        <end position="39"/>
    </location>
</feature>
<dbReference type="InterPro" id="IPR043128">
    <property type="entry name" value="Rev_trsase/Diguanyl_cyclase"/>
</dbReference>
<keyword evidence="5" id="KW-0540">Nuclease</keyword>
<sequence length="1096" mass="122471">MKHPAPLVSRQPRNGSLSRKGQGSNGEPQTIPSVRSPMRDKDITEAWREAKAIVNASYDIPARVAKRITIRVPEAPVGSDICLEGIGNVRRLAVESTLSTIRKGHVTDALVVNTTGSSVRIKQGLFLGKCLVYDKKVVPEPSILPGACVSSVSQSAVDTELGQAPTLCSFVNVVDYPEMRPALLDLLGKYRNVLALPGESLGVTDRAEHHIRLKPNTKPVYIPAYRLPHSQRATVDDMIHDMIDKGVIQESCSPWNSPIFLVPKKDKSFRPVIDFRRVNDVTVDDHYPLPVLSDLLMSLGRGNKIFSSLDLLSGYWQVPLAPTSREITAFSTPSGHYEWLRMPFGLKSAPLTFQRMINSIFTGLLGKTVFAYLDDIIIASKDQESHLESLKLVLQKLEEAGLKAKLSKCEFLKAKIKFLGHVVDGEGIHTVDEKVIAVQKFPQPKSVENVRSFLGLAGYYRPFIKNFAAIASPLTKLLKKDVAFHWEAAHEQSFNELKSLLTNAPVLAFPEHSEPFIICTDASSLGLGAVLMQTDARGKNYVIAYASRVLNPAESNYSVTHQETLAVVWALKHFKDIILGYQITVYTDHAPVIELFKGKNLTGRVARWYCTMQEFAPVVKYLPGRANVVADALSRNVPVGAVSDSIPVNNFTLKELSKAQREHEIWSKVIHALESGEEDNLPRLNIPFSQFFMSPDNVLCRHNPQMGESSKQHIIPESLVHVILILVHDMPSAGHPGRERTLQAARKSYYWPTMRTDIENYVARCISCAKHKGAVKGPAPILEYPLPERPWDIVSIDLLQLPKSQNGSQYLLVCVDHFSRFVVLSPLKEKSAKYVAHALVTKLFCPYSAPRVLLSDNGSEFRNEILQGICTQYNIKHTYTVAYHPSSNGLVERANRKILEVLRPVVNSLHDDWEDWLPHVGACINSSMCESTGKSPHYILYGEDKNLPYDLLASPQTPVYNVDDYVKQHMHVFKDIHAKVRSRLQASRAEMMARQHKRATPVTIQVGDTVKVRHPDRTSKLSPKFSGPCSVVRQLHGNKFEVHDPLLNTVEIVHSDRLVKTNAQIESSTVSTTDQVTNLNSTNTIKTHRYNLRSRS</sequence>
<dbReference type="Gene3D" id="3.30.420.10">
    <property type="entry name" value="Ribonuclease H-like superfamily/Ribonuclease H"/>
    <property type="match status" value="1"/>
</dbReference>
<dbReference type="GO" id="GO:0003676">
    <property type="term" value="F:nucleic acid binding"/>
    <property type="evidence" value="ECO:0007669"/>
    <property type="project" value="InterPro"/>
</dbReference>
<evidence type="ECO:0000256" key="7">
    <source>
        <dbReference type="ARBA" id="ARBA00022801"/>
    </source>
</evidence>
<name>A0A0P4VVT8_SCYOL</name>
<evidence type="ECO:0000259" key="10">
    <source>
        <dbReference type="PROSITE" id="PS50878"/>
    </source>
</evidence>
<dbReference type="CDD" id="cd01647">
    <property type="entry name" value="RT_LTR"/>
    <property type="match status" value="1"/>
</dbReference>
<dbReference type="Pfam" id="PF17917">
    <property type="entry name" value="RT_RNaseH"/>
    <property type="match status" value="1"/>
</dbReference>
<dbReference type="Pfam" id="PF00665">
    <property type="entry name" value="rve"/>
    <property type="match status" value="1"/>
</dbReference>
<dbReference type="PROSITE" id="PS50994">
    <property type="entry name" value="INTEGRASE"/>
    <property type="match status" value="1"/>
</dbReference>
<dbReference type="GO" id="GO:0003964">
    <property type="term" value="F:RNA-directed DNA polymerase activity"/>
    <property type="evidence" value="ECO:0007669"/>
    <property type="project" value="UniProtKB-KW"/>
</dbReference>
<keyword evidence="8" id="KW-0695">RNA-directed DNA polymerase</keyword>
<evidence type="ECO:0000256" key="4">
    <source>
        <dbReference type="ARBA" id="ARBA00022695"/>
    </source>
</evidence>
<dbReference type="InterPro" id="IPR001584">
    <property type="entry name" value="Integrase_cat-core"/>
</dbReference>
<dbReference type="GO" id="GO:0015074">
    <property type="term" value="P:DNA integration"/>
    <property type="evidence" value="ECO:0007669"/>
    <property type="project" value="InterPro"/>
</dbReference>
<feature type="compositionally biased region" description="Polar residues" evidence="9">
    <location>
        <begin position="11"/>
        <end position="33"/>
    </location>
</feature>
<dbReference type="FunFam" id="3.30.420.10:FF:000032">
    <property type="entry name" value="Retrovirus-related Pol polyprotein from transposon 297-like Protein"/>
    <property type="match status" value="1"/>
</dbReference>
<dbReference type="InterPro" id="IPR041588">
    <property type="entry name" value="Integrase_H2C2"/>
</dbReference>
<evidence type="ECO:0000259" key="11">
    <source>
        <dbReference type="PROSITE" id="PS50994"/>
    </source>
</evidence>
<dbReference type="PANTHER" id="PTHR37984:SF5">
    <property type="entry name" value="PROTEIN NYNRIN-LIKE"/>
    <property type="match status" value="1"/>
</dbReference>
<organism evidence="12">
    <name type="scientific">Scylla olivacea</name>
    <name type="common">Orange mud crab</name>
    <name type="synonym">Cancer olivacea</name>
    <dbReference type="NCBI Taxonomy" id="85551"/>
    <lineage>
        <taxon>Eukaryota</taxon>
        <taxon>Metazoa</taxon>
        <taxon>Ecdysozoa</taxon>
        <taxon>Arthropoda</taxon>
        <taxon>Crustacea</taxon>
        <taxon>Multicrustacea</taxon>
        <taxon>Malacostraca</taxon>
        <taxon>Eumalacostraca</taxon>
        <taxon>Eucarida</taxon>
        <taxon>Decapoda</taxon>
        <taxon>Pleocyemata</taxon>
        <taxon>Brachyura</taxon>
        <taxon>Eubrachyura</taxon>
        <taxon>Portunoidea</taxon>
        <taxon>Portunidae</taxon>
        <taxon>Portuninae</taxon>
        <taxon>Scylla</taxon>
    </lineage>
</organism>
<dbReference type="InterPro" id="IPR036397">
    <property type="entry name" value="RNaseH_sf"/>
</dbReference>
<dbReference type="GO" id="GO:0008233">
    <property type="term" value="F:peptidase activity"/>
    <property type="evidence" value="ECO:0007669"/>
    <property type="project" value="UniProtKB-KW"/>
</dbReference>
<dbReference type="Gene3D" id="3.30.70.270">
    <property type="match status" value="2"/>
</dbReference>
<keyword evidence="3" id="KW-0808">Transferase</keyword>
<evidence type="ECO:0000256" key="5">
    <source>
        <dbReference type="ARBA" id="ARBA00022722"/>
    </source>
</evidence>
<dbReference type="InterPro" id="IPR012337">
    <property type="entry name" value="RNaseH-like_sf"/>
</dbReference>
<proteinExistence type="predicted"/>
<dbReference type="GO" id="GO:0004519">
    <property type="term" value="F:endonuclease activity"/>
    <property type="evidence" value="ECO:0007669"/>
    <property type="project" value="UniProtKB-KW"/>
</dbReference>
<dbReference type="EMBL" id="GDRN01111524">
    <property type="protein sequence ID" value="JAI56767.1"/>
    <property type="molecule type" value="Transcribed_RNA"/>
</dbReference>
<dbReference type="Pfam" id="PF17921">
    <property type="entry name" value="Integrase_H2C2"/>
    <property type="match status" value="1"/>
</dbReference>
<reference evidence="12" key="1">
    <citation type="submission" date="2015-09" db="EMBL/GenBank/DDBJ databases">
        <title>Scylla olivacea transcriptome.</title>
        <authorList>
            <person name="Ikhwanuddin M."/>
        </authorList>
    </citation>
    <scope>NUCLEOTIDE SEQUENCE</scope>
</reference>
<dbReference type="FunFam" id="1.10.340.70:FF:000001">
    <property type="entry name" value="Retrovirus-related Pol polyprotein from transposon gypsy-like Protein"/>
    <property type="match status" value="1"/>
</dbReference>
<dbReference type="GO" id="GO:0006508">
    <property type="term" value="P:proteolysis"/>
    <property type="evidence" value="ECO:0007669"/>
    <property type="project" value="UniProtKB-KW"/>
</dbReference>
<dbReference type="Gene3D" id="3.10.10.10">
    <property type="entry name" value="HIV Type 1 Reverse Transcriptase, subunit A, domain 1"/>
    <property type="match status" value="1"/>
</dbReference>
<keyword evidence="6" id="KW-0255">Endonuclease</keyword>
<keyword evidence="7" id="KW-0378">Hydrolase</keyword>
<dbReference type="InterPro" id="IPR043502">
    <property type="entry name" value="DNA/RNA_pol_sf"/>
</dbReference>
<evidence type="ECO:0000256" key="8">
    <source>
        <dbReference type="ARBA" id="ARBA00022918"/>
    </source>
</evidence>
<dbReference type="FunFam" id="3.10.10.10:FF:000007">
    <property type="entry name" value="Retrovirus-related Pol polyprotein from transposon 17.6-like Protein"/>
    <property type="match status" value="1"/>
</dbReference>
<protein>
    <recommendedName>
        <fullName evidence="1">RNA-directed DNA polymerase</fullName>
        <ecNumber evidence="1">2.7.7.49</ecNumber>
    </recommendedName>
</protein>
<feature type="domain" description="Reverse transcriptase" evidence="10">
    <location>
        <begin position="243"/>
        <end position="423"/>
    </location>
</feature>
<evidence type="ECO:0000256" key="2">
    <source>
        <dbReference type="ARBA" id="ARBA00022670"/>
    </source>
</evidence>
<feature type="domain" description="Integrase catalytic" evidence="11">
    <location>
        <begin position="786"/>
        <end position="944"/>
    </location>
</feature>
<evidence type="ECO:0000313" key="12">
    <source>
        <dbReference type="EMBL" id="JAI56767.1"/>
    </source>
</evidence>
<accession>A0A0P4VVT8</accession>
<keyword evidence="4" id="KW-0548">Nucleotidyltransferase</keyword>
<dbReference type="InterPro" id="IPR041373">
    <property type="entry name" value="RT_RNaseH"/>
</dbReference>
<dbReference type="EC" id="2.7.7.49" evidence="1"/>
<evidence type="ECO:0000256" key="9">
    <source>
        <dbReference type="SAM" id="MobiDB-lite"/>
    </source>
</evidence>
<dbReference type="InterPro" id="IPR050951">
    <property type="entry name" value="Retrovirus_Pol_polyprotein"/>
</dbReference>
<dbReference type="SUPFAM" id="SSF53098">
    <property type="entry name" value="Ribonuclease H-like"/>
    <property type="match status" value="1"/>
</dbReference>
<dbReference type="InterPro" id="IPR000477">
    <property type="entry name" value="RT_dom"/>
</dbReference>
<dbReference type="PROSITE" id="PS50878">
    <property type="entry name" value="RT_POL"/>
    <property type="match status" value="1"/>
</dbReference>
<dbReference type="CDD" id="cd09274">
    <property type="entry name" value="RNase_HI_RT_Ty3"/>
    <property type="match status" value="1"/>
</dbReference>
<keyword evidence="2" id="KW-0645">Protease</keyword>
<dbReference type="SUPFAM" id="SSF56672">
    <property type="entry name" value="DNA/RNA polymerases"/>
    <property type="match status" value="1"/>
</dbReference>